<evidence type="ECO:0000256" key="4">
    <source>
        <dbReference type="ARBA" id="ARBA00022856"/>
    </source>
</evidence>
<proteinExistence type="inferred from homology"/>
<reference evidence="8" key="1">
    <citation type="submission" date="2015-12" db="EMBL/GenBank/DDBJ databases">
        <title>De novo transcriptome assembly of four potential Pierce s Disease insect vectors from Arizona vineyards.</title>
        <authorList>
            <person name="Tassone E.E."/>
        </authorList>
    </citation>
    <scope>NUCLEOTIDE SEQUENCE</scope>
</reference>
<gene>
    <name evidence="8" type="ORF">g.40324</name>
</gene>
<dbReference type="PANTHER" id="PTHR11654">
    <property type="entry name" value="OLIGOPEPTIDE TRANSPORTER-RELATED"/>
    <property type="match status" value="1"/>
</dbReference>
<dbReference type="FunFam" id="1.20.1250.20:FF:000379">
    <property type="entry name" value="Uncharacterized protein, isoform A"/>
    <property type="match status" value="1"/>
</dbReference>
<keyword evidence="6 7" id="KW-0472">Membrane</keyword>
<dbReference type="GO" id="GO:0015833">
    <property type="term" value="P:peptide transport"/>
    <property type="evidence" value="ECO:0007669"/>
    <property type="project" value="UniProtKB-KW"/>
</dbReference>
<feature type="transmembrane region" description="Helical" evidence="7">
    <location>
        <begin position="102"/>
        <end position="122"/>
    </location>
</feature>
<feature type="transmembrane region" description="Helical" evidence="7">
    <location>
        <begin position="66"/>
        <end position="90"/>
    </location>
</feature>
<dbReference type="Pfam" id="PF00854">
    <property type="entry name" value="PTR2"/>
    <property type="match status" value="1"/>
</dbReference>
<organism evidence="8">
    <name type="scientific">Clastoptera arizonana</name>
    <name type="common">Arizona spittle bug</name>
    <dbReference type="NCBI Taxonomy" id="38151"/>
    <lineage>
        <taxon>Eukaryota</taxon>
        <taxon>Metazoa</taxon>
        <taxon>Ecdysozoa</taxon>
        <taxon>Arthropoda</taxon>
        <taxon>Hexapoda</taxon>
        <taxon>Insecta</taxon>
        <taxon>Pterygota</taxon>
        <taxon>Neoptera</taxon>
        <taxon>Paraneoptera</taxon>
        <taxon>Hemiptera</taxon>
        <taxon>Auchenorrhyncha</taxon>
        <taxon>Cercopoidea</taxon>
        <taxon>Clastopteridae</taxon>
        <taxon>Clastoptera</taxon>
    </lineage>
</organism>
<evidence type="ECO:0000256" key="7">
    <source>
        <dbReference type="SAM" id="Phobius"/>
    </source>
</evidence>
<protein>
    <submittedName>
        <fullName evidence="8">Uncharacterized protein</fullName>
    </submittedName>
</protein>
<dbReference type="InterPro" id="IPR000109">
    <property type="entry name" value="POT_fam"/>
</dbReference>
<evidence type="ECO:0000256" key="5">
    <source>
        <dbReference type="ARBA" id="ARBA00022989"/>
    </source>
</evidence>
<keyword evidence="4" id="KW-0813">Transport</keyword>
<keyword evidence="3 7" id="KW-0812">Transmembrane</keyword>
<evidence type="ECO:0000256" key="6">
    <source>
        <dbReference type="ARBA" id="ARBA00023136"/>
    </source>
</evidence>
<evidence type="ECO:0000256" key="1">
    <source>
        <dbReference type="ARBA" id="ARBA00004141"/>
    </source>
</evidence>
<keyword evidence="4" id="KW-0571">Peptide transport</keyword>
<dbReference type="AlphaFoldDB" id="A0A1B6DEB5"/>
<comment type="similarity">
    <text evidence="2">Belongs to the major facilitator superfamily. Proton-dependent oligopeptide transporter (POT/PTR) (TC 2.A.17) family.</text>
</comment>
<keyword evidence="5 7" id="KW-1133">Transmembrane helix</keyword>
<comment type="subcellular location">
    <subcellularLocation>
        <location evidence="1">Membrane</location>
        <topology evidence="1">Multi-pass membrane protein</topology>
    </subcellularLocation>
</comment>
<sequence>MNVNESQTSQQYLSKPGMYTAKIGTTQVNADINLGPGGVYTLVIGGSVGSIEGDLLETSPPNSVHILWLLPQYIIITAAEIMFSITGLEFSFTQAPLSMKSLISAAWLLTVSFGNLIVVIVAEAKFFESQAKEFFLFAGLMIIDMIIFILIAVRYKTHVPKNTDSHLTDKDIKLNGN</sequence>
<dbReference type="EMBL" id="GEDC01013264">
    <property type="protein sequence ID" value="JAS24034.1"/>
    <property type="molecule type" value="Transcribed_RNA"/>
</dbReference>
<name>A0A1B6DEB5_9HEMI</name>
<dbReference type="Gene3D" id="1.20.1250.20">
    <property type="entry name" value="MFS general substrate transporter like domains"/>
    <property type="match status" value="1"/>
</dbReference>
<dbReference type="GO" id="GO:0016020">
    <property type="term" value="C:membrane"/>
    <property type="evidence" value="ECO:0007669"/>
    <property type="project" value="UniProtKB-SubCell"/>
</dbReference>
<evidence type="ECO:0000313" key="8">
    <source>
        <dbReference type="EMBL" id="JAS24034.1"/>
    </source>
</evidence>
<accession>A0A1B6DEB5</accession>
<dbReference type="InterPro" id="IPR036259">
    <property type="entry name" value="MFS_trans_sf"/>
</dbReference>
<keyword evidence="4" id="KW-0653">Protein transport</keyword>
<evidence type="ECO:0000256" key="3">
    <source>
        <dbReference type="ARBA" id="ARBA00022692"/>
    </source>
</evidence>
<feature type="transmembrane region" description="Helical" evidence="7">
    <location>
        <begin position="134"/>
        <end position="153"/>
    </location>
</feature>
<evidence type="ECO:0000256" key="2">
    <source>
        <dbReference type="ARBA" id="ARBA00005982"/>
    </source>
</evidence>
<dbReference type="GO" id="GO:0022857">
    <property type="term" value="F:transmembrane transporter activity"/>
    <property type="evidence" value="ECO:0007669"/>
    <property type="project" value="InterPro"/>
</dbReference>